<name>A0A2T2XKE9_9FIRM</name>
<dbReference type="EMBL" id="PXYW01000005">
    <property type="protein sequence ID" value="PSR34965.1"/>
    <property type="molecule type" value="Genomic_DNA"/>
</dbReference>
<dbReference type="GO" id="GO:0008999">
    <property type="term" value="F:protein-N-terminal-alanine acetyltransferase activity"/>
    <property type="evidence" value="ECO:0007669"/>
    <property type="project" value="TreeGrafter"/>
</dbReference>
<dbReference type="PROSITE" id="PS51186">
    <property type="entry name" value="GNAT"/>
    <property type="match status" value="1"/>
</dbReference>
<dbReference type="Gene3D" id="3.40.630.30">
    <property type="match status" value="1"/>
</dbReference>
<dbReference type="PANTHER" id="PTHR43441">
    <property type="entry name" value="RIBOSOMAL-PROTEIN-SERINE ACETYLTRANSFERASE"/>
    <property type="match status" value="1"/>
</dbReference>
<dbReference type="InterPro" id="IPR016181">
    <property type="entry name" value="Acyl_CoA_acyltransferase"/>
</dbReference>
<dbReference type="PANTHER" id="PTHR43441:SF12">
    <property type="entry name" value="RIBOSOMAL N-ACETYLTRANSFERASE YDAF-RELATED"/>
    <property type="match status" value="1"/>
</dbReference>
<dbReference type="Proteomes" id="UP000242972">
    <property type="component" value="Unassembled WGS sequence"/>
</dbReference>
<dbReference type="SUPFAM" id="SSF55729">
    <property type="entry name" value="Acyl-CoA N-acyltransferases (Nat)"/>
    <property type="match status" value="1"/>
</dbReference>
<gene>
    <name evidence="2" type="ORF">C7B46_03375</name>
</gene>
<evidence type="ECO:0000259" key="1">
    <source>
        <dbReference type="PROSITE" id="PS51186"/>
    </source>
</evidence>
<organism evidence="2 3">
    <name type="scientific">Sulfobacillus benefaciens</name>
    <dbReference type="NCBI Taxonomy" id="453960"/>
    <lineage>
        <taxon>Bacteria</taxon>
        <taxon>Bacillati</taxon>
        <taxon>Bacillota</taxon>
        <taxon>Clostridia</taxon>
        <taxon>Eubacteriales</taxon>
        <taxon>Clostridiales Family XVII. Incertae Sedis</taxon>
        <taxon>Sulfobacillus</taxon>
    </lineage>
</organism>
<dbReference type="Pfam" id="PF13302">
    <property type="entry name" value="Acetyltransf_3"/>
    <property type="match status" value="1"/>
</dbReference>
<dbReference type="AlphaFoldDB" id="A0A2T2XKE9"/>
<dbReference type="GO" id="GO:1990189">
    <property type="term" value="F:protein N-terminal-serine acetyltransferase activity"/>
    <property type="evidence" value="ECO:0007669"/>
    <property type="project" value="TreeGrafter"/>
</dbReference>
<keyword evidence="2" id="KW-0808">Transferase</keyword>
<sequence length="180" mass="20736">MFSHRITDDIYLKLLEPNDATDLFAITDSSRNYLREWLPWVDGTKSVDDSKSFIEMAMNQYASHNGFQAGIWFRNQLVGCIGFHAIDWANRKTSIGYWLAAGFQGHGIMTQATQALVDIAFTEYQLNRVEISAAIGNQKSRAIPERLGFEEEGRLHQNEWLYDHFVDHILYATLASKWTR</sequence>
<accession>A0A2T2XKE9</accession>
<proteinExistence type="predicted"/>
<reference evidence="2 3" key="1">
    <citation type="journal article" date="2014" name="BMC Genomics">
        <title>Comparison of environmental and isolate Sulfobacillus genomes reveals diverse carbon, sulfur, nitrogen, and hydrogen metabolisms.</title>
        <authorList>
            <person name="Justice N.B."/>
            <person name="Norman A."/>
            <person name="Brown C.T."/>
            <person name="Singh A."/>
            <person name="Thomas B.C."/>
            <person name="Banfield J.F."/>
        </authorList>
    </citation>
    <scope>NUCLEOTIDE SEQUENCE [LARGE SCALE GENOMIC DNA]</scope>
    <source>
        <strain evidence="2">AMDSBA4</strain>
    </source>
</reference>
<dbReference type="InterPro" id="IPR000182">
    <property type="entry name" value="GNAT_dom"/>
</dbReference>
<evidence type="ECO:0000313" key="2">
    <source>
        <dbReference type="EMBL" id="PSR34965.1"/>
    </source>
</evidence>
<protein>
    <submittedName>
        <fullName evidence="2">RimJ/RimL family protein N-acetyltransferase</fullName>
    </submittedName>
</protein>
<comment type="caution">
    <text evidence="2">The sequence shown here is derived from an EMBL/GenBank/DDBJ whole genome shotgun (WGS) entry which is preliminary data.</text>
</comment>
<feature type="domain" description="N-acetyltransferase" evidence="1">
    <location>
        <begin position="21"/>
        <end position="167"/>
    </location>
</feature>
<evidence type="ECO:0000313" key="3">
    <source>
        <dbReference type="Proteomes" id="UP000242972"/>
    </source>
</evidence>
<dbReference type="InterPro" id="IPR051908">
    <property type="entry name" value="Ribosomal_N-acetyltransferase"/>
</dbReference>
<dbReference type="GO" id="GO:0005737">
    <property type="term" value="C:cytoplasm"/>
    <property type="evidence" value="ECO:0007669"/>
    <property type="project" value="TreeGrafter"/>
</dbReference>